<dbReference type="PANTHER" id="PTHR46150">
    <property type="entry name" value="RHO GTPASE-ACTIVATING PROTEIN 100F"/>
    <property type="match status" value="1"/>
</dbReference>
<dbReference type="InterPro" id="IPR057459">
    <property type="entry name" value="SYDE1/2_C2"/>
</dbReference>
<feature type="compositionally biased region" description="Basic and acidic residues" evidence="2">
    <location>
        <begin position="1202"/>
        <end position="1213"/>
    </location>
</feature>
<dbReference type="InterPro" id="IPR001478">
    <property type="entry name" value="PDZ"/>
</dbReference>
<evidence type="ECO:0000259" key="4">
    <source>
        <dbReference type="PROSITE" id="PS50106"/>
    </source>
</evidence>
<dbReference type="SUPFAM" id="SSF50156">
    <property type="entry name" value="PDZ domain-like"/>
    <property type="match status" value="1"/>
</dbReference>
<dbReference type="InterPro" id="IPR008936">
    <property type="entry name" value="Rho_GTPase_activation_prot"/>
</dbReference>
<feature type="compositionally biased region" description="Polar residues" evidence="2">
    <location>
        <begin position="527"/>
        <end position="556"/>
    </location>
</feature>
<feature type="compositionally biased region" description="Low complexity" evidence="2">
    <location>
        <begin position="1246"/>
        <end position="1277"/>
    </location>
</feature>
<evidence type="ECO:0000256" key="1">
    <source>
        <dbReference type="ARBA" id="ARBA00022468"/>
    </source>
</evidence>
<dbReference type="Pfam" id="PF00595">
    <property type="entry name" value="PDZ"/>
    <property type="match status" value="1"/>
</dbReference>
<dbReference type="SMART" id="SM00324">
    <property type="entry name" value="RhoGAP"/>
    <property type="match status" value="1"/>
</dbReference>
<dbReference type="InterPro" id="IPR000008">
    <property type="entry name" value="C2_dom"/>
</dbReference>
<feature type="domain" description="C2" evidence="3">
    <location>
        <begin position="719"/>
        <end position="848"/>
    </location>
</feature>
<dbReference type="Pfam" id="PF00620">
    <property type="entry name" value="RhoGAP"/>
    <property type="match status" value="1"/>
</dbReference>
<feature type="region of interest" description="Disordered" evidence="2">
    <location>
        <begin position="1111"/>
        <end position="1277"/>
    </location>
</feature>
<dbReference type="InterPro" id="IPR052118">
    <property type="entry name" value="Rho-GAP_regulator"/>
</dbReference>
<feature type="compositionally biased region" description="Basic and acidic residues" evidence="2">
    <location>
        <begin position="287"/>
        <end position="302"/>
    </location>
</feature>
<feature type="domain" description="Rho-GAP" evidence="5">
    <location>
        <begin position="908"/>
        <end position="1101"/>
    </location>
</feature>
<evidence type="ECO:0000313" key="6">
    <source>
        <dbReference type="Proteomes" id="UP000694846"/>
    </source>
</evidence>
<sequence length="1277" mass="141774">MVTTRGVGSAKKPSSSSSPSTSQSSSSAMLCCARKKGRDRTQDLSTTSRHGQQPLPTGTKTKDALPVVLQSDFRKLSGISKEDFRLIDTIENDYDATTAAALDAVQRRGEMVVRILDPRIHLTKTATDAAKKFLMLQDSNHIVNLVEIIKRPGQTLGLYIREGNGINRHDGLFISRLALESAVYNSGCIQVGDEVLAVNLVDVTRKAVDEVVIIMSIPRRLVLALRQTRGIHRNTANASLASAMPSHQPPVVVIKKDISRESDDQHDDDDDDLHMKSYMTTGRVNQRNKENIHEQRQRESRGRSQSQLALDSNGDVSGDLFYNSRPPESRRQASTLDRRNNWSYQPPHPPVSNESSKPQHFQPFDKAYPKTLESLAEKVHPFCPGGQSSSGRRMSATTTQQQYRRNNIPRSGSDQYLPRSEYDYGSRPYRQSQTLMRSGLRSSTGAGSSTRLVSQYSQGSSRTLPRHLDYASDTEATKVTSTSPYYYRGSSQISGVSNLSRLGSATISRSNSLRSNSLPRDIRTPRTPLSSLNTSLRGSLRRYNTQDNPKTSSSVLSDHEDSDGNLSAPEFQMRRKNRLVSSPSVFTADEYRAWMSRAPSTSAIYDRIRNVCDPSLKQQKVQRFTFSAENLPERTRHSELMSYSGTNADLRPFRGLGSPALPSATTSTLDRHTRTSSLRRIRHLLELEAKHLGRRSPSTTSDLQADRARVLEINPAEFLKYKFEKSTVDNAPPISGLLWVHLLAGRGLRAASTTVLSGQSTNVMAPAGSSRDLYCVLECDRVHKARTVVRTGDLVFDWDETFELDLLSNKELDFLIYSWDQQYRHKLCYKGSVHLASLVRDSPVHQLALKIEPRGTLYLRLRHTDPYQTFIRKTIRTSTTLPPRTKTAGLFGIDLESVVTRESGTISSSLSSLAQAPATASVPVIVRRCIEEVERRGLDIIGLYRLCGSASKKRILREAFERNPRTVDLSPDNVPDINVITGVLKDYLRELPEPLFTRCLYQMLLDALTVLLPDDPQANAKLMLSILDCLPKLNRATLTYIMDHLALVVSQSPRNKMSAQNLSICLAPVLMVQSEMKEKPIDFQQPVNVLRYLLEIWPTKSVRECLPPSVANGVTRPPPLPAKPSCVPGVPTRRGPPPVIVASPTSDTATSDENDGDNDTSAIEPPQIPARSNAHRLTKVAAPDPPEDNAAETPSSSTGTEDSQRDVAERAAEADEESCGEEQLQNERRPRGLMQQQNASATMKHNTVNGTTINTNTSATPNQNIINSNRNNNNNNV</sequence>
<evidence type="ECO:0000313" key="7">
    <source>
        <dbReference type="RefSeq" id="XP_025417420.1"/>
    </source>
</evidence>
<dbReference type="SMART" id="SM00228">
    <property type="entry name" value="PDZ"/>
    <property type="match status" value="1"/>
</dbReference>
<evidence type="ECO:0000259" key="3">
    <source>
        <dbReference type="PROSITE" id="PS50004"/>
    </source>
</evidence>
<feature type="compositionally biased region" description="Polar residues" evidence="2">
    <location>
        <begin position="386"/>
        <end position="414"/>
    </location>
</feature>
<dbReference type="Proteomes" id="UP000694846">
    <property type="component" value="Unplaced"/>
</dbReference>
<feature type="region of interest" description="Disordered" evidence="2">
    <location>
        <begin position="507"/>
        <end position="574"/>
    </location>
</feature>
<dbReference type="SUPFAM" id="SSF48350">
    <property type="entry name" value="GTPase activation domain, GAP"/>
    <property type="match status" value="1"/>
</dbReference>
<dbReference type="Pfam" id="PF25336">
    <property type="entry name" value="C2_SYDE"/>
    <property type="match status" value="1"/>
</dbReference>
<dbReference type="FunFam" id="1.10.555.10:FF:000031">
    <property type="entry name" value="rho GTPase-activating protein 100F isoform X6"/>
    <property type="match status" value="1"/>
</dbReference>
<reference evidence="7" key="1">
    <citation type="submission" date="2025-08" db="UniProtKB">
        <authorList>
            <consortium name="RefSeq"/>
        </authorList>
    </citation>
    <scope>IDENTIFICATION</scope>
    <source>
        <tissue evidence="7">Whole body</tissue>
    </source>
</reference>
<feature type="region of interest" description="Disordered" evidence="2">
    <location>
        <begin position="1"/>
        <end position="63"/>
    </location>
</feature>
<organism evidence="6 7">
    <name type="scientific">Sipha flava</name>
    <name type="common">yellow sugarcane aphid</name>
    <dbReference type="NCBI Taxonomy" id="143950"/>
    <lineage>
        <taxon>Eukaryota</taxon>
        <taxon>Metazoa</taxon>
        <taxon>Ecdysozoa</taxon>
        <taxon>Arthropoda</taxon>
        <taxon>Hexapoda</taxon>
        <taxon>Insecta</taxon>
        <taxon>Pterygota</taxon>
        <taxon>Neoptera</taxon>
        <taxon>Paraneoptera</taxon>
        <taxon>Hemiptera</taxon>
        <taxon>Sternorrhyncha</taxon>
        <taxon>Aphidomorpha</taxon>
        <taxon>Aphidoidea</taxon>
        <taxon>Aphididae</taxon>
        <taxon>Sipha</taxon>
    </lineage>
</organism>
<dbReference type="PROSITE" id="PS50004">
    <property type="entry name" value="C2"/>
    <property type="match status" value="1"/>
</dbReference>
<dbReference type="PANTHER" id="PTHR46150:SF3">
    <property type="entry name" value="RHO GTPASE-ACTIVATING PROTEIN 100F"/>
    <property type="match status" value="1"/>
</dbReference>
<dbReference type="GeneID" id="112688455"/>
<feature type="domain" description="PDZ" evidence="4">
    <location>
        <begin position="145"/>
        <end position="215"/>
    </location>
</feature>
<evidence type="ECO:0000259" key="5">
    <source>
        <dbReference type="PROSITE" id="PS50238"/>
    </source>
</evidence>
<feature type="compositionally biased region" description="Low complexity" evidence="2">
    <location>
        <begin position="508"/>
        <end position="518"/>
    </location>
</feature>
<feature type="region of interest" description="Disordered" evidence="2">
    <location>
        <begin position="280"/>
        <end position="364"/>
    </location>
</feature>
<dbReference type="CDD" id="cd00030">
    <property type="entry name" value="C2"/>
    <property type="match status" value="1"/>
</dbReference>
<dbReference type="GO" id="GO:0016477">
    <property type="term" value="P:cell migration"/>
    <property type="evidence" value="ECO:0007669"/>
    <property type="project" value="TreeGrafter"/>
</dbReference>
<dbReference type="GO" id="GO:0007165">
    <property type="term" value="P:signal transduction"/>
    <property type="evidence" value="ECO:0007669"/>
    <property type="project" value="InterPro"/>
</dbReference>
<dbReference type="SMART" id="SM00239">
    <property type="entry name" value="C2"/>
    <property type="match status" value="1"/>
</dbReference>
<accession>A0A8B8G416</accession>
<dbReference type="GO" id="GO:0046578">
    <property type="term" value="P:regulation of Ras protein signal transduction"/>
    <property type="evidence" value="ECO:0007669"/>
    <property type="project" value="TreeGrafter"/>
</dbReference>
<name>A0A8B8G416_9HEMI</name>
<dbReference type="Gene3D" id="2.30.42.10">
    <property type="match status" value="1"/>
</dbReference>
<gene>
    <name evidence="7" type="primary">LOC112688455</name>
</gene>
<keyword evidence="1" id="KW-0343">GTPase activation</keyword>
<dbReference type="PROSITE" id="PS50238">
    <property type="entry name" value="RHOGAP"/>
    <property type="match status" value="1"/>
</dbReference>
<dbReference type="InterPro" id="IPR036034">
    <property type="entry name" value="PDZ_sf"/>
</dbReference>
<dbReference type="InterPro" id="IPR035892">
    <property type="entry name" value="C2_domain_sf"/>
</dbReference>
<dbReference type="Gene3D" id="2.60.40.150">
    <property type="entry name" value="C2 domain"/>
    <property type="match status" value="1"/>
</dbReference>
<dbReference type="GO" id="GO:0005096">
    <property type="term" value="F:GTPase activator activity"/>
    <property type="evidence" value="ECO:0007669"/>
    <property type="project" value="UniProtKB-KW"/>
</dbReference>
<dbReference type="CDD" id="cd06718">
    <property type="entry name" value="PDZ_Par6-like"/>
    <property type="match status" value="1"/>
</dbReference>
<feature type="region of interest" description="Disordered" evidence="2">
    <location>
        <begin position="380"/>
        <end position="469"/>
    </location>
</feature>
<dbReference type="Gene3D" id="1.10.555.10">
    <property type="entry name" value="Rho GTPase activation protein"/>
    <property type="match status" value="1"/>
</dbReference>
<dbReference type="AlphaFoldDB" id="A0A8B8G416"/>
<feature type="compositionally biased region" description="Polar residues" evidence="2">
    <location>
        <begin position="1234"/>
        <end position="1245"/>
    </location>
</feature>
<dbReference type="GO" id="GO:0097060">
    <property type="term" value="C:synaptic membrane"/>
    <property type="evidence" value="ECO:0007669"/>
    <property type="project" value="TreeGrafter"/>
</dbReference>
<keyword evidence="6" id="KW-1185">Reference proteome</keyword>
<feature type="compositionally biased region" description="Basic and acidic residues" evidence="2">
    <location>
        <begin position="327"/>
        <end position="340"/>
    </location>
</feature>
<feature type="compositionally biased region" description="Polar residues" evidence="2">
    <location>
        <begin position="43"/>
        <end position="59"/>
    </location>
</feature>
<feature type="compositionally biased region" description="Low complexity" evidence="2">
    <location>
        <begin position="9"/>
        <end position="28"/>
    </location>
</feature>
<protein>
    <submittedName>
        <fullName evidence="7">Rho GTPase-activating protein 100F-like isoform X1</fullName>
    </submittedName>
</protein>
<dbReference type="OrthoDB" id="120383at2759"/>
<dbReference type="SUPFAM" id="SSF49562">
    <property type="entry name" value="C2 domain (Calcium/lipid-binding domain, CaLB)"/>
    <property type="match status" value="1"/>
</dbReference>
<dbReference type="RefSeq" id="XP_025417420.1">
    <property type="nucleotide sequence ID" value="XM_025561635.1"/>
</dbReference>
<dbReference type="GO" id="GO:0030030">
    <property type="term" value="P:cell projection organization"/>
    <property type="evidence" value="ECO:0007669"/>
    <property type="project" value="TreeGrafter"/>
</dbReference>
<feature type="compositionally biased region" description="Polar residues" evidence="2">
    <location>
        <begin position="429"/>
        <end position="463"/>
    </location>
</feature>
<evidence type="ECO:0000256" key="2">
    <source>
        <dbReference type="SAM" id="MobiDB-lite"/>
    </source>
</evidence>
<dbReference type="PROSITE" id="PS50106">
    <property type="entry name" value="PDZ"/>
    <property type="match status" value="1"/>
</dbReference>
<dbReference type="InterPro" id="IPR000198">
    <property type="entry name" value="RhoGAP_dom"/>
</dbReference>
<proteinExistence type="predicted"/>